<keyword evidence="2" id="KW-1185">Reference proteome</keyword>
<protein>
    <submittedName>
        <fullName evidence="1">Uncharacterized protein</fullName>
    </submittedName>
</protein>
<gene>
    <name evidence="1" type="ORF">GCM10011395_04590</name>
</gene>
<reference evidence="2" key="1">
    <citation type="journal article" date="2019" name="Int. J. Syst. Evol. Microbiol.">
        <title>The Global Catalogue of Microorganisms (GCM) 10K type strain sequencing project: providing services to taxonomists for standard genome sequencing and annotation.</title>
        <authorList>
            <consortium name="The Broad Institute Genomics Platform"/>
            <consortium name="The Broad Institute Genome Sequencing Center for Infectious Disease"/>
            <person name="Wu L."/>
            <person name="Ma J."/>
        </authorList>
    </citation>
    <scope>NUCLEOTIDE SEQUENCE [LARGE SCALE GENOMIC DNA]</scope>
    <source>
        <strain evidence="2">CGMCC 1.10106</strain>
    </source>
</reference>
<comment type="caution">
    <text evidence="1">The sequence shown here is derived from an EMBL/GenBank/DDBJ whole genome shotgun (WGS) entry which is preliminary data.</text>
</comment>
<evidence type="ECO:0000313" key="1">
    <source>
        <dbReference type="EMBL" id="GGA37365.1"/>
    </source>
</evidence>
<evidence type="ECO:0000313" key="2">
    <source>
        <dbReference type="Proteomes" id="UP000618591"/>
    </source>
</evidence>
<organism evidence="1 2">
    <name type="scientific">Sphingomonas psychrolutea</name>
    <dbReference type="NCBI Taxonomy" id="1259676"/>
    <lineage>
        <taxon>Bacteria</taxon>
        <taxon>Pseudomonadati</taxon>
        <taxon>Pseudomonadota</taxon>
        <taxon>Alphaproteobacteria</taxon>
        <taxon>Sphingomonadales</taxon>
        <taxon>Sphingomonadaceae</taxon>
        <taxon>Sphingomonas</taxon>
    </lineage>
</organism>
<proteinExistence type="predicted"/>
<dbReference type="RefSeq" id="WP_188445187.1">
    <property type="nucleotide sequence ID" value="NZ_BMDW01000002.1"/>
</dbReference>
<dbReference type="EMBL" id="BMDW01000002">
    <property type="protein sequence ID" value="GGA37365.1"/>
    <property type="molecule type" value="Genomic_DNA"/>
</dbReference>
<sequence>MILTIETALRGAADILRDRIAPAVDDTFVGETARLAGMLLRMNADWVDDAAAIRVAENAVLRALFADARSVVSDASLAARLAEAAQSGDPGLRVSELDRESNRLRGLLTDLHLHVEASDRSFDQRIWRLLEDFEAARAPR</sequence>
<name>A0ABQ1G4P4_9SPHN</name>
<accession>A0ABQ1G4P4</accession>
<dbReference type="Proteomes" id="UP000618591">
    <property type="component" value="Unassembled WGS sequence"/>
</dbReference>